<evidence type="ECO:0000313" key="3">
    <source>
        <dbReference type="Proteomes" id="UP001527202"/>
    </source>
</evidence>
<organism evidence="2 3">
    <name type="scientific">Paenibacillus chitinolyticus</name>
    <dbReference type="NCBI Taxonomy" id="79263"/>
    <lineage>
        <taxon>Bacteria</taxon>
        <taxon>Bacillati</taxon>
        <taxon>Bacillota</taxon>
        <taxon>Bacilli</taxon>
        <taxon>Bacillales</taxon>
        <taxon>Paenibacillaceae</taxon>
        <taxon>Paenibacillus</taxon>
    </lineage>
</organism>
<keyword evidence="3" id="KW-1185">Reference proteome</keyword>
<dbReference type="EMBL" id="JAMDMJ010000029">
    <property type="protein sequence ID" value="MCY9598421.1"/>
    <property type="molecule type" value="Genomic_DNA"/>
</dbReference>
<proteinExistence type="predicted"/>
<dbReference type="Gene3D" id="3.40.710.10">
    <property type="entry name" value="DD-peptidase/beta-lactamase superfamily"/>
    <property type="match status" value="1"/>
</dbReference>
<feature type="domain" description="Penicillin-binding protein transpeptidase" evidence="1">
    <location>
        <begin position="8"/>
        <end position="49"/>
    </location>
</feature>
<comment type="caution">
    <text evidence="2">The sequence shown here is derived from an EMBL/GenBank/DDBJ whole genome shotgun (WGS) entry which is preliminary data.</text>
</comment>
<gene>
    <name evidence="2" type="ORF">M5X16_21975</name>
</gene>
<dbReference type="Proteomes" id="UP001527202">
    <property type="component" value="Unassembled WGS sequence"/>
</dbReference>
<reference evidence="2 3" key="1">
    <citation type="submission" date="2022-05" db="EMBL/GenBank/DDBJ databases">
        <title>Genome Sequencing of Bee-Associated Microbes.</title>
        <authorList>
            <person name="Dunlap C."/>
        </authorList>
    </citation>
    <scope>NUCLEOTIDE SEQUENCE [LARGE SCALE GENOMIC DNA]</scope>
    <source>
        <strain evidence="2 3">NRRL B-23120</strain>
    </source>
</reference>
<dbReference type="RefSeq" id="WP_156972767.1">
    <property type="nucleotide sequence ID" value="NZ_CP026520.1"/>
</dbReference>
<dbReference type="Pfam" id="PF00905">
    <property type="entry name" value="Transpeptidase"/>
    <property type="match status" value="1"/>
</dbReference>
<name>A0ABT4FJ29_9BACL</name>
<dbReference type="InterPro" id="IPR012338">
    <property type="entry name" value="Beta-lactam/transpept-like"/>
</dbReference>
<dbReference type="GeneID" id="95379025"/>
<accession>A0ABT4FJ29</accession>
<sequence>MSEEPRNDVLGWFVGHLEKDGQEYVFALNVEADMEANGSAARKIAGEVLHGMRLWN</sequence>
<protein>
    <recommendedName>
        <fullName evidence="1">Penicillin-binding protein transpeptidase domain-containing protein</fullName>
    </recommendedName>
</protein>
<evidence type="ECO:0000259" key="1">
    <source>
        <dbReference type="Pfam" id="PF00905"/>
    </source>
</evidence>
<dbReference type="InterPro" id="IPR001460">
    <property type="entry name" value="PCN-bd_Tpept"/>
</dbReference>
<evidence type="ECO:0000313" key="2">
    <source>
        <dbReference type="EMBL" id="MCY9598421.1"/>
    </source>
</evidence>